<evidence type="ECO:0000256" key="3">
    <source>
        <dbReference type="ARBA" id="ARBA00022728"/>
    </source>
</evidence>
<feature type="domain" description="SURP motif" evidence="9">
    <location>
        <begin position="126"/>
        <end position="168"/>
    </location>
</feature>
<dbReference type="AlphaFoldDB" id="A0A2T2N644"/>
<dbReference type="Pfam" id="PF01805">
    <property type="entry name" value="Surp"/>
    <property type="match status" value="2"/>
</dbReference>
<dbReference type="Gene3D" id="1.10.10.790">
    <property type="entry name" value="Surp module"/>
    <property type="match status" value="2"/>
</dbReference>
<keyword evidence="5" id="KW-0508">mRNA splicing</keyword>
<keyword evidence="7" id="KW-0175">Coiled coil</keyword>
<protein>
    <recommendedName>
        <fullName evidence="9">SURP motif domain-containing protein</fullName>
    </recommendedName>
</protein>
<feature type="region of interest" description="Disordered" evidence="8">
    <location>
        <begin position="94"/>
        <end position="114"/>
    </location>
</feature>
<dbReference type="Pfam" id="PF12230">
    <property type="entry name" value="PRP21_like_P"/>
    <property type="match status" value="1"/>
</dbReference>
<evidence type="ECO:0000256" key="6">
    <source>
        <dbReference type="ARBA" id="ARBA00023242"/>
    </source>
</evidence>
<keyword evidence="4" id="KW-0677">Repeat</keyword>
<evidence type="ECO:0000256" key="5">
    <source>
        <dbReference type="ARBA" id="ARBA00023187"/>
    </source>
</evidence>
<dbReference type="InterPro" id="IPR022030">
    <property type="entry name" value="SF3A1_dom"/>
</dbReference>
<dbReference type="GO" id="GO:0071013">
    <property type="term" value="C:catalytic step 2 spliceosome"/>
    <property type="evidence" value="ECO:0007669"/>
    <property type="project" value="TreeGrafter"/>
</dbReference>
<dbReference type="GO" id="GO:0003723">
    <property type="term" value="F:RNA binding"/>
    <property type="evidence" value="ECO:0007669"/>
    <property type="project" value="InterPro"/>
</dbReference>
<dbReference type="PROSITE" id="PS50128">
    <property type="entry name" value="SURP"/>
    <property type="match status" value="2"/>
</dbReference>
<dbReference type="FunFam" id="1.10.10.790:FF:000001">
    <property type="entry name" value="Splicing factor 3a, subunit 1"/>
    <property type="match status" value="1"/>
</dbReference>
<feature type="coiled-coil region" evidence="7">
    <location>
        <begin position="175"/>
        <end position="233"/>
    </location>
</feature>
<evidence type="ECO:0000256" key="4">
    <source>
        <dbReference type="ARBA" id="ARBA00022737"/>
    </source>
</evidence>
<feature type="region of interest" description="Disordered" evidence="8">
    <location>
        <begin position="451"/>
        <end position="479"/>
    </location>
</feature>
<keyword evidence="3" id="KW-0747">Spliceosome</keyword>
<evidence type="ECO:0000313" key="11">
    <source>
        <dbReference type="Proteomes" id="UP000240883"/>
    </source>
</evidence>
<dbReference type="InterPro" id="IPR000061">
    <property type="entry name" value="Surp"/>
</dbReference>
<name>A0A2T2N644_CORCC</name>
<evidence type="ECO:0000256" key="7">
    <source>
        <dbReference type="SAM" id="Coils"/>
    </source>
</evidence>
<evidence type="ECO:0000256" key="1">
    <source>
        <dbReference type="ARBA" id="ARBA00004123"/>
    </source>
</evidence>
<dbReference type="GO" id="GO:0005686">
    <property type="term" value="C:U2 snRNP"/>
    <property type="evidence" value="ECO:0007669"/>
    <property type="project" value="TreeGrafter"/>
</dbReference>
<dbReference type="PANTHER" id="PTHR15316">
    <property type="entry name" value="SPLICEOSOME ASSOCIATED PROTEIN 114/SWAP SPLICING FACTOR-RELATED"/>
    <property type="match status" value="1"/>
</dbReference>
<feature type="domain" description="SURP motif" evidence="9">
    <location>
        <begin position="31"/>
        <end position="75"/>
    </location>
</feature>
<dbReference type="EMBL" id="KZ678147">
    <property type="protein sequence ID" value="PSN60716.1"/>
    <property type="molecule type" value="Genomic_DNA"/>
</dbReference>
<dbReference type="InterPro" id="IPR045146">
    <property type="entry name" value="SF3A1"/>
</dbReference>
<gene>
    <name evidence="10" type="ORF">BS50DRAFT_578904</name>
</gene>
<feature type="compositionally biased region" description="Basic and acidic residues" evidence="8">
    <location>
        <begin position="94"/>
        <end position="103"/>
    </location>
</feature>
<keyword evidence="2" id="KW-0507">mRNA processing</keyword>
<proteinExistence type="predicted"/>
<keyword evidence="6" id="KW-0539">Nucleus</keyword>
<keyword evidence="11" id="KW-1185">Reference proteome</keyword>
<evidence type="ECO:0000256" key="2">
    <source>
        <dbReference type="ARBA" id="ARBA00022664"/>
    </source>
</evidence>
<sequence length="504" mass="57907">MESSNAESNVLDFGVPPPPEIVIPPKKVQESIAKSANFVLRKGDQMEEQMRKRAMADPKTLVPFVRFEDPYFPYYRWYLQQLKEGKGVAQSAVRKVEPKKPEGPPEPPPFRFSARMPNISAKDLEVVRMTALYTARIGENWLKELRNRESGNPQFDFLRPTHSFHQYFRAVIDQYKVLLEEQSTQEARINELQQNVQNRLHILDRARQRADYVQFVTQKKEKEEKKLEDERREFASIDWHDFSVVATVTFDEGDDAIDLPPPTTLNDLMSASLEDKALVSLATKQIDEARPDEVNYYNATQQSHAPYGHPMAPPVQPAYPPAPAAAYGYPPVDSRAHEEEARLQAERDRAAQQAAARAAPASMRIRNDYVPRAAAKKNKQDMAMCPNCKQMYPKDELEEHLRIELLDPRWKEQRQKADARYSTVINTTEMANNLKRFASQRDDIYDGVTGMPVSQEEAERRKKAAVAYDGQPDPTKDPARLQQMQSMNVQEQLRRIQERHGGSQ</sequence>
<organism evidence="10 11">
    <name type="scientific">Corynespora cassiicola Philippines</name>
    <dbReference type="NCBI Taxonomy" id="1448308"/>
    <lineage>
        <taxon>Eukaryota</taxon>
        <taxon>Fungi</taxon>
        <taxon>Dikarya</taxon>
        <taxon>Ascomycota</taxon>
        <taxon>Pezizomycotina</taxon>
        <taxon>Dothideomycetes</taxon>
        <taxon>Pleosporomycetidae</taxon>
        <taxon>Pleosporales</taxon>
        <taxon>Corynesporascaceae</taxon>
        <taxon>Corynespora</taxon>
    </lineage>
</organism>
<reference evidence="10 11" key="1">
    <citation type="journal article" date="2018" name="Front. Microbiol.">
        <title>Genome-Wide Analysis of Corynespora cassiicola Leaf Fall Disease Putative Effectors.</title>
        <authorList>
            <person name="Lopez D."/>
            <person name="Ribeiro S."/>
            <person name="Label P."/>
            <person name="Fumanal B."/>
            <person name="Venisse J.S."/>
            <person name="Kohler A."/>
            <person name="de Oliveira R.R."/>
            <person name="Labutti K."/>
            <person name="Lipzen A."/>
            <person name="Lail K."/>
            <person name="Bauer D."/>
            <person name="Ohm R.A."/>
            <person name="Barry K.W."/>
            <person name="Spatafora J."/>
            <person name="Grigoriev I.V."/>
            <person name="Martin F.M."/>
            <person name="Pujade-Renaud V."/>
        </authorList>
    </citation>
    <scope>NUCLEOTIDE SEQUENCE [LARGE SCALE GENOMIC DNA]</scope>
    <source>
        <strain evidence="10 11">Philippines</strain>
    </source>
</reference>
<evidence type="ECO:0000259" key="9">
    <source>
        <dbReference type="PROSITE" id="PS50128"/>
    </source>
</evidence>
<dbReference type="SUPFAM" id="SSF109905">
    <property type="entry name" value="Surp module (SWAP domain)"/>
    <property type="match status" value="2"/>
</dbReference>
<dbReference type="GO" id="GO:0045292">
    <property type="term" value="P:mRNA cis splicing, via spliceosome"/>
    <property type="evidence" value="ECO:0007669"/>
    <property type="project" value="InterPro"/>
</dbReference>
<dbReference type="SMART" id="SM00648">
    <property type="entry name" value="SWAP"/>
    <property type="match status" value="2"/>
</dbReference>
<comment type="subcellular location">
    <subcellularLocation>
        <location evidence="1">Nucleus</location>
    </subcellularLocation>
</comment>
<dbReference type="PANTHER" id="PTHR15316:SF1">
    <property type="entry name" value="SPLICING FACTOR 3A SUBUNIT 1"/>
    <property type="match status" value="1"/>
</dbReference>
<evidence type="ECO:0000256" key="8">
    <source>
        <dbReference type="SAM" id="MobiDB-lite"/>
    </source>
</evidence>
<dbReference type="STRING" id="1448308.A0A2T2N644"/>
<dbReference type="GO" id="GO:0000381">
    <property type="term" value="P:regulation of alternative mRNA splicing, via spliceosome"/>
    <property type="evidence" value="ECO:0007669"/>
    <property type="project" value="TreeGrafter"/>
</dbReference>
<dbReference type="GO" id="GO:0071004">
    <property type="term" value="C:U2-type prespliceosome"/>
    <property type="evidence" value="ECO:0007669"/>
    <property type="project" value="TreeGrafter"/>
</dbReference>
<evidence type="ECO:0000313" key="10">
    <source>
        <dbReference type="EMBL" id="PSN60716.1"/>
    </source>
</evidence>
<accession>A0A2T2N644</accession>
<dbReference type="OrthoDB" id="447637at2759"/>
<dbReference type="Proteomes" id="UP000240883">
    <property type="component" value="Unassembled WGS sequence"/>
</dbReference>
<dbReference type="InterPro" id="IPR035967">
    <property type="entry name" value="SWAP/Surp_sf"/>
</dbReference>